<dbReference type="EMBL" id="JADWNO010000002">
    <property type="protein sequence ID" value="MBJ8436683.1"/>
    <property type="molecule type" value="Genomic_DNA"/>
</dbReference>
<dbReference type="RefSeq" id="WP_061875880.1">
    <property type="nucleotide sequence ID" value="NZ_JADWNO010000002.1"/>
</dbReference>
<feature type="domain" description="Flavodoxin-like fold" evidence="2">
    <location>
        <begin position="3"/>
        <end position="156"/>
    </location>
</feature>
<reference evidence="3 4" key="1">
    <citation type="submission" date="2020-11" db="EMBL/GenBank/DDBJ databases">
        <title>Enhanced detection system for hospital associated transmission using whole genome sequencing surveillance.</title>
        <authorList>
            <person name="Harrison L.H."/>
            <person name="Van Tyne D."/>
            <person name="Marsh J.W."/>
            <person name="Griffith M.P."/>
            <person name="Snyder D.J."/>
            <person name="Cooper V.S."/>
            <person name="Mustapha M."/>
        </authorList>
    </citation>
    <scope>NUCLEOTIDE SEQUENCE [LARGE SCALE GENOMIC DNA]</scope>
    <source>
        <strain evidence="3 4">ACIN00241</strain>
    </source>
</reference>
<dbReference type="InterPro" id="IPR046980">
    <property type="entry name" value="KefG/KefF"/>
</dbReference>
<dbReference type="Proteomes" id="UP000808699">
    <property type="component" value="Unassembled WGS sequence"/>
</dbReference>
<sequence>MALLILAHPYYAQSIANKAIVEELVKTYPDLEVRDIFQLYPDYQIDVSAEQEALLRHDTIILQYPMFWFNMPAILKLWFDEVFTYQFAYGSQGDKLKDKKVIISMTVGQTEANMVNDRENLIDSFLKAVQYSIQYTQMQLSSTFLLYDVSPLSGNAESEIKLKAVEHGHKVLKHLTEA</sequence>
<dbReference type="InterPro" id="IPR003680">
    <property type="entry name" value="Flavodoxin_fold"/>
</dbReference>
<comment type="caution">
    <text evidence="3">The sequence shown here is derived from an EMBL/GenBank/DDBJ whole genome shotgun (WGS) entry which is preliminary data.</text>
</comment>
<dbReference type="Pfam" id="PF02525">
    <property type="entry name" value="Flavodoxin_2"/>
    <property type="match status" value="1"/>
</dbReference>
<dbReference type="PANTHER" id="PTHR47307">
    <property type="entry name" value="GLUTATHIONE-REGULATED POTASSIUM-EFFLUX SYSTEM ANCILLARY PROTEIN KEFG"/>
    <property type="match status" value="1"/>
</dbReference>
<keyword evidence="1" id="KW-0560">Oxidoreductase</keyword>
<evidence type="ECO:0000313" key="4">
    <source>
        <dbReference type="Proteomes" id="UP000808699"/>
    </source>
</evidence>
<gene>
    <name evidence="3" type="ORF">I6M64_05005</name>
</gene>
<dbReference type="SUPFAM" id="SSF52218">
    <property type="entry name" value="Flavoproteins"/>
    <property type="match status" value="1"/>
</dbReference>
<evidence type="ECO:0000313" key="3">
    <source>
        <dbReference type="EMBL" id="MBJ8436683.1"/>
    </source>
</evidence>
<evidence type="ECO:0000259" key="2">
    <source>
        <dbReference type="Pfam" id="PF02525"/>
    </source>
</evidence>
<evidence type="ECO:0000256" key="1">
    <source>
        <dbReference type="ARBA" id="ARBA00023002"/>
    </source>
</evidence>
<keyword evidence="4" id="KW-1185">Reference proteome</keyword>
<dbReference type="PANTHER" id="PTHR47307:SF1">
    <property type="entry name" value="GLUTATHIONE-REGULATED POTASSIUM-EFFLUX SYSTEM ANCILLARY PROTEIN KEFG"/>
    <property type="match status" value="1"/>
</dbReference>
<name>A0ABS1AFG9_9GAMM</name>
<dbReference type="InterPro" id="IPR029039">
    <property type="entry name" value="Flavoprotein-like_sf"/>
</dbReference>
<proteinExistence type="predicted"/>
<organism evidence="3 4">
    <name type="scientific">Acinetobacter lactucae</name>
    <dbReference type="NCBI Taxonomy" id="1785128"/>
    <lineage>
        <taxon>Bacteria</taxon>
        <taxon>Pseudomonadati</taxon>
        <taxon>Pseudomonadota</taxon>
        <taxon>Gammaproteobacteria</taxon>
        <taxon>Moraxellales</taxon>
        <taxon>Moraxellaceae</taxon>
        <taxon>Acinetobacter</taxon>
        <taxon>Acinetobacter calcoaceticus/baumannii complex</taxon>
    </lineage>
</organism>
<dbReference type="Gene3D" id="3.40.50.360">
    <property type="match status" value="1"/>
</dbReference>
<accession>A0ABS1AFG9</accession>
<protein>
    <submittedName>
        <fullName evidence="3">NAD(P)H-dependent oxidoreductase</fullName>
    </submittedName>
</protein>